<feature type="non-terminal residue" evidence="1">
    <location>
        <position position="267"/>
    </location>
</feature>
<proteinExistence type="predicted"/>
<dbReference type="EMBL" id="PFMR01000230">
    <property type="protein sequence ID" value="PIZ15820.1"/>
    <property type="molecule type" value="Genomic_DNA"/>
</dbReference>
<protein>
    <recommendedName>
        <fullName evidence="3">Uroporphyrinogen decarboxylase (URO-D) domain-containing protein</fullName>
    </recommendedName>
</protein>
<name>A0A2M7S8K5_9BACT</name>
<comment type="caution">
    <text evidence="1">The sequence shown here is derived from an EMBL/GenBank/DDBJ whole genome shotgun (WGS) entry which is preliminary data.</text>
</comment>
<dbReference type="SUPFAM" id="SSF51726">
    <property type="entry name" value="UROD/MetE-like"/>
    <property type="match status" value="1"/>
</dbReference>
<reference evidence="2" key="1">
    <citation type="submission" date="2017-09" db="EMBL/GenBank/DDBJ databases">
        <title>Depth-based differentiation of microbial function through sediment-hosted aquifers and enrichment of novel symbionts in the deep terrestrial subsurface.</title>
        <authorList>
            <person name="Probst A.J."/>
            <person name="Ladd B."/>
            <person name="Jarett J.K."/>
            <person name="Geller-Mcgrath D.E."/>
            <person name="Sieber C.M.K."/>
            <person name="Emerson J.B."/>
            <person name="Anantharaman K."/>
            <person name="Thomas B.C."/>
            <person name="Malmstrom R."/>
            <person name="Stieglmeier M."/>
            <person name="Klingl A."/>
            <person name="Woyke T."/>
            <person name="Ryan C.M."/>
            <person name="Banfield J.F."/>
        </authorList>
    </citation>
    <scope>NUCLEOTIDE SEQUENCE [LARGE SCALE GENOMIC DNA]</scope>
</reference>
<dbReference type="AlphaFoldDB" id="A0A2M7S8K5"/>
<accession>A0A2M7S8K5</accession>
<evidence type="ECO:0000313" key="2">
    <source>
        <dbReference type="Proteomes" id="UP000229307"/>
    </source>
</evidence>
<dbReference type="InterPro" id="IPR038071">
    <property type="entry name" value="UROD/MetE-like_sf"/>
</dbReference>
<evidence type="ECO:0000313" key="1">
    <source>
        <dbReference type="EMBL" id="PIZ15820.1"/>
    </source>
</evidence>
<sequence>MDSRERVKLLLNKQIPDQMGLYESFWPETIRDYWNNQGYPKDQNPEIVFDYDIQGCGGWFNSESFMGTNCVVEETDEWQVVKDGRGARLKTWKKKSGTPEHIGFEVENSEVWKKYREPLLAVNRERFGKIKDHKNNLESARKRGKFSVFANCFVFELMRATIGDQNFLPSLLVEPDWIRDFCQVHLDMFKAHYEVLFREAGLPDGFFLYEDFGYRNGLFCSPKTMAEMIMPYEKAFVSFLKDYKLPVLLHTCGDIRKAIPLIIDAGF</sequence>
<dbReference type="Proteomes" id="UP000229307">
    <property type="component" value="Unassembled WGS sequence"/>
</dbReference>
<dbReference type="Gene3D" id="3.20.20.210">
    <property type="match status" value="1"/>
</dbReference>
<gene>
    <name evidence="1" type="ORF">COY52_08745</name>
</gene>
<evidence type="ECO:0008006" key="3">
    <source>
        <dbReference type="Google" id="ProtNLM"/>
    </source>
</evidence>
<organism evidence="1 2">
    <name type="scientific">Candidatus Desantisbacteria bacterium CG_4_10_14_0_8_um_filter_48_22</name>
    <dbReference type="NCBI Taxonomy" id="1974543"/>
    <lineage>
        <taxon>Bacteria</taxon>
        <taxon>Candidatus Desantisiibacteriota</taxon>
    </lineage>
</organism>